<organism evidence="2 3">
    <name type="scientific">Marinicella pacifica</name>
    <dbReference type="NCBI Taxonomy" id="1171543"/>
    <lineage>
        <taxon>Bacteria</taxon>
        <taxon>Pseudomonadati</taxon>
        <taxon>Pseudomonadota</taxon>
        <taxon>Gammaproteobacteria</taxon>
        <taxon>Lysobacterales</taxon>
        <taxon>Marinicellaceae</taxon>
        <taxon>Marinicella</taxon>
    </lineage>
</organism>
<evidence type="ECO:0008006" key="4">
    <source>
        <dbReference type="Google" id="ProtNLM"/>
    </source>
</evidence>
<protein>
    <recommendedName>
        <fullName evidence="4">DUF349 domain-containing protein</fullName>
    </recommendedName>
</protein>
<reference evidence="2" key="2">
    <citation type="submission" date="2020-09" db="EMBL/GenBank/DDBJ databases">
        <authorList>
            <person name="Sun Q."/>
            <person name="Zhou Y."/>
        </authorList>
    </citation>
    <scope>NUCLEOTIDE SEQUENCE</scope>
    <source>
        <strain evidence="2">CGMCC 1.12181</strain>
    </source>
</reference>
<keyword evidence="3" id="KW-1185">Reference proteome</keyword>
<reference evidence="2" key="1">
    <citation type="journal article" date="2014" name="Int. J. Syst. Evol. Microbiol.">
        <title>Complete genome sequence of Corynebacterium casei LMG S-19264T (=DSM 44701T), isolated from a smear-ripened cheese.</title>
        <authorList>
            <consortium name="US DOE Joint Genome Institute (JGI-PGF)"/>
            <person name="Walter F."/>
            <person name="Albersmeier A."/>
            <person name="Kalinowski J."/>
            <person name="Ruckert C."/>
        </authorList>
    </citation>
    <scope>NUCLEOTIDE SEQUENCE</scope>
    <source>
        <strain evidence="2">CGMCC 1.12181</strain>
    </source>
</reference>
<dbReference type="EMBL" id="BMEO01000003">
    <property type="protein sequence ID" value="GGF90383.1"/>
    <property type="molecule type" value="Genomic_DNA"/>
</dbReference>
<keyword evidence="1" id="KW-0175">Coiled coil</keyword>
<comment type="caution">
    <text evidence="2">The sequence shown here is derived from an EMBL/GenBank/DDBJ whole genome shotgun (WGS) entry which is preliminary data.</text>
</comment>
<dbReference type="AlphaFoldDB" id="A0A917CLN5"/>
<evidence type="ECO:0000256" key="1">
    <source>
        <dbReference type="SAM" id="Coils"/>
    </source>
</evidence>
<evidence type="ECO:0000313" key="3">
    <source>
        <dbReference type="Proteomes" id="UP000605253"/>
    </source>
</evidence>
<dbReference type="Proteomes" id="UP000605253">
    <property type="component" value="Unassembled WGS sequence"/>
</dbReference>
<dbReference type="InterPro" id="IPR007139">
    <property type="entry name" value="DUF349"/>
</dbReference>
<gene>
    <name evidence="2" type="ORF">GCM10011365_09360</name>
</gene>
<evidence type="ECO:0000313" key="2">
    <source>
        <dbReference type="EMBL" id="GGF90383.1"/>
    </source>
</evidence>
<dbReference type="RefSeq" id="WP_188364529.1">
    <property type="nucleotide sequence ID" value="NZ_BAABJF010000017.1"/>
</dbReference>
<sequence>MSILNWFNKPKWQSNNEQVRLTAIQHSSEGELKAHLSDIVFHDSSEKVQKAALNRIQDLSVLQHIVQHHSNKDLQLLADKRLSHFLAAITPEQQTETHKTIARQLQSNEAKAHLIKHGQSLALQQSAISQLKRQGLLGDLLLTVQSAELQHALLAVIDQGSTLKRILKQLGHKNADLKAAITQKLQQQSPEDPNQMAEDLCRRLEHVVLKNQKVDLNDIELQWHQLPQDQLSDQLKTRYLGALNTAKMTLDSDYRDAFLKQQKQQKQQHLLTQLLNHSQRANNLSLSQLQQTIEQYQSAEIDTLNEEQTAQWQQGLATLNEHLIKAQQDAQAPTECHDILAELNRQLEQSTAAPHSLKQLRNKWQRATKQASDTADLVALQNQFDDGIARLADKITATADRRNQAADQAVALIEPTKTKIKDGQLSEAKALINRLNAHQKEAGFNHPTLKKHKFAIDQLWNQLKELRQWQQWSHDKVRQQLIEDLKQLVGSGMHPDAVLQKLQQANQQWADLEDMEKLPGDRYSPRNQKQWQEFRTVSQALFEPAQPFFEKRSEQQDQQLEKINHHIKTMQAADLEEGVPQELSKLVRTAVNYLKNLDKLPPKDRGQAAKALRREMNRINDHLSEGYKKAEQNKQALIEQAKALADVEDLSEAIETAKELQKQWPKAGYVSPKVERTLWKKFRRANDKIFNRRQAEQKAQQAEMNALKKQCLELIKTTRKQLKQCQDIEALDQLRSEFNGNWHQLAQQGHVSQKEQQQLLQDFDQYKQQLTAQRLNRNIKQWQHIDALYTQHEQGDLSADELDKKLSDFSTDAGSWFADRLQQNTDTDDLLERLIAGEYLTGLETPKDYMDQRMAYQVNVLADRMAGQEANQQVYQRALKWLKHWYQQPKDNQDLLRQQHKRIQKVTKAVTDLALSGKS</sequence>
<feature type="coiled-coil region" evidence="1">
    <location>
        <begin position="620"/>
        <end position="660"/>
    </location>
</feature>
<accession>A0A917CLN5</accession>
<dbReference type="Pfam" id="PF03993">
    <property type="entry name" value="DUF349"/>
    <property type="match status" value="1"/>
</dbReference>
<proteinExistence type="predicted"/>
<name>A0A917CLN5_9GAMM</name>